<organism evidence="9 10">
    <name type="scientific">Eremothecium sinecaudum</name>
    <dbReference type="NCBI Taxonomy" id="45286"/>
    <lineage>
        <taxon>Eukaryota</taxon>
        <taxon>Fungi</taxon>
        <taxon>Dikarya</taxon>
        <taxon>Ascomycota</taxon>
        <taxon>Saccharomycotina</taxon>
        <taxon>Saccharomycetes</taxon>
        <taxon>Saccharomycetales</taxon>
        <taxon>Saccharomycetaceae</taxon>
        <taxon>Eremothecium</taxon>
    </lineage>
</organism>
<proteinExistence type="inferred from homology"/>
<dbReference type="GO" id="GO:0004571">
    <property type="term" value="F:mannosyl-oligosaccharide 1,2-alpha-mannosidase activity"/>
    <property type="evidence" value="ECO:0007669"/>
    <property type="project" value="InterPro"/>
</dbReference>
<gene>
    <name evidence="9" type="ORF">AW171_hschr42101</name>
</gene>
<evidence type="ECO:0000256" key="4">
    <source>
        <dbReference type="ARBA" id="ARBA00022801"/>
    </source>
</evidence>
<dbReference type="PRINTS" id="PR00747">
    <property type="entry name" value="GLYHDRLASE47"/>
</dbReference>
<comment type="similarity">
    <text evidence="3 7">Belongs to the glycosyl hydrolase 47 family.</text>
</comment>
<evidence type="ECO:0000256" key="6">
    <source>
        <dbReference type="PIRSR" id="PIRSR601382-2"/>
    </source>
</evidence>
<dbReference type="InterPro" id="IPR036026">
    <property type="entry name" value="Seven-hairpin_glycosidases"/>
</dbReference>
<keyword evidence="8" id="KW-0472">Membrane</keyword>
<dbReference type="Proteomes" id="UP000243052">
    <property type="component" value="Chromosome iv"/>
</dbReference>
<evidence type="ECO:0000313" key="10">
    <source>
        <dbReference type="Proteomes" id="UP000243052"/>
    </source>
</evidence>
<dbReference type="PANTHER" id="PTHR11742:SF103">
    <property type="entry name" value="ENDOPLASMIC RETICULUM MANNOSIDASE MNL2-RELATED"/>
    <property type="match status" value="1"/>
</dbReference>
<evidence type="ECO:0000256" key="5">
    <source>
        <dbReference type="ARBA" id="ARBA00023157"/>
    </source>
</evidence>
<comment type="cofactor">
    <cofactor evidence="1 6">
        <name>Ca(2+)</name>
        <dbReference type="ChEBI" id="CHEBI:29108"/>
    </cofactor>
</comment>
<dbReference type="EC" id="3.2.1.-" evidence="7"/>
<dbReference type="GO" id="GO:0005783">
    <property type="term" value="C:endoplasmic reticulum"/>
    <property type="evidence" value="ECO:0007669"/>
    <property type="project" value="TreeGrafter"/>
</dbReference>
<dbReference type="SUPFAM" id="SSF48225">
    <property type="entry name" value="Seven-hairpin glycosidases"/>
    <property type="match status" value="1"/>
</dbReference>
<keyword evidence="4 7" id="KW-0378">Hydrolase</keyword>
<feature type="binding site" evidence="6">
    <location>
        <position position="756"/>
    </location>
    <ligand>
        <name>Ca(2+)</name>
        <dbReference type="ChEBI" id="CHEBI:29108"/>
    </ligand>
</feature>
<dbReference type="STRING" id="45286.A0A0X8HRQ6"/>
<keyword evidence="5" id="KW-1015">Disulfide bond</keyword>
<keyword evidence="10" id="KW-1185">Reference proteome</keyword>
<keyword evidence="8" id="KW-1133">Transmembrane helix</keyword>
<evidence type="ECO:0000256" key="1">
    <source>
        <dbReference type="ARBA" id="ARBA00001913"/>
    </source>
</evidence>
<keyword evidence="8" id="KW-0812">Transmembrane</keyword>
<dbReference type="Pfam" id="PF01532">
    <property type="entry name" value="Glyco_hydro_47"/>
    <property type="match status" value="1"/>
</dbReference>
<dbReference type="InterPro" id="IPR012341">
    <property type="entry name" value="6hp_glycosidase-like_sf"/>
</dbReference>
<keyword evidence="6" id="KW-0106">Calcium</keyword>
<sequence>MWRCFRLLYRAILTMEKKARPVILLGIMVCILFYYMFENELDMLNSHADMELLPHISRDSDGFSEALSPAAAAAAARDRGFVEGLLQADVLLEKNKYFPLLLDSWEEASSLIKSNQRTSFSKKLKYWELLPRVALQSSLWSSSNDYGTIQADKDLLVTDSSKLADIKTAFLQGWDLYKQNAWGHDYVRPFSLQSGDDNHLATTMILSLETLYLMGETEEARKIIEYLENFKFDLNAISADWKVTQEPVLGALLSAYELSGESILLDKAVELADIILLAFDTPNGVPMVPFNVRSPLTKQYAYRRTKVASLAGLSVTFTRLSQLTKDQKYFNAIYYMYDIAGKSVDQFDLPGLLTDFVDASGCEPKFYTDSDNAESGTKSIYKGRYVNCIPFQRFSSPVKVCPFSPPDNNAAEKTRKSQCGKEELNSYSWEGLADWYESLLQLVQILNEPELVFKFIDLFERGIDSVMKYMIYEPSLPDIESAVSDAKVRFVSSVRTWRQYDAIHPTLEVKIMRNFDMTPRSCSLSGVLTVASKVFKKSEDRYMALAKEILNGCIKVNELWGFTPKTLYVDQCEATDCVFDEDIKRRKLQSGAYNLKGNKEYEDIIDSINKASFEPQSDSLENEKSKSYSFYDLESVLDLSLEDWDDQRPLFVNKWDKSHDLNSELIGSIFYMFRTTGDPKWRKIAWQLWETLMEKTLENGAKGIKQHIPSSFSDFNLGIKEDYLPPEWFSKTLKYFYLIFSDGSDIGNLDEWLISTKGNLVKKTAKTN</sequence>
<accession>A0A0X8HRQ6</accession>
<dbReference type="GO" id="GO:0005509">
    <property type="term" value="F:calcium ion binding"/>
    <property type="evidence" value="ECO:0007669"/>
    <property type="project" value="InterPro"/>
</dbReference>
<dbReference type="Gene3D" id="1.50.10.10">
    <property type="match status" value="2"/>
</dbReference>
<dbReference type="PANTHER" id="PTHR11742">
    <property type="entry name" value="MANNOSYL-OLIGOSACCHARIDE ALPHA-1,2-MANNOSIDASE-RELATED"/>
    <property type="match status" value="1"/>
</dbReference>
<dbReference type="GO" id="GO:0036503">
    <property type="term" value="P:ERAD pathway"/>
    <property type="evidence" value="ECO:0007669"/>
    <property type="project" value="UniProtKB-ARBA"/>
</dbReference>
<keyword evidence="7" id="KW-0326">Glycosidase</keyword>
<comment type="pathway">
    <text evidence="2">Protein modification; protein glycosylation.</text>
</comment>
<dbReference type="GO" id="GO:0016020">
    <property type="term" value="C:membrane"/>
    <property type="evidence" value="ECO:0007669"/>
    <property type="project" value="InterPro"/>
</dbReference>
<dbReference type="GeneID" id="28723455"/>
<reference evidence="9 10" key="1">
    <citation type="submission" date="2016-01" db="EMBL/GenBank/DDBJ databases">
        <title>Genome sequence of the yeast Holleya sinecauda.</title>
        <authorList>
            <person name="Dietrich F.S."/>
        </authorList>
    </citation>
    <scope>NUCLEOTIDE SEQUENCE [LARGE SCALE GENOMIC DNA]</scope>
    <source>
        <strain evidence="9 10">ATCC 58844</strain>
    </source>
</reference>
<protein>
    <recommendedName>
        <fullName evidence="7">alpha-1,2-Mannosidase</fullName>
        <ecNumber evidence="7">3.2.1.-</ecNumber>
    </recommendedName>
</protein>
<dbReference type="AlphaFoldDB" id="A0A0X8HRQ6"/>
<evidence type="ECO:0000256" key="8">
    <source>
        <dbReference type="SAM" id="Phobius"/>
    </source>
</evidence>
<evidence type="ECO:0000256" key="3">
    <source>
        <dbReference type="ARBA" id="ARBA00007658"/>
    </source>
</evidence>
<dbReference type="InterPro" id="IPR050749">
    <property type="entry name" value="Glycosyl_Hydrolase_47"/>
</dbReference>
<evidence type="ECO:0000313" key="9">
    <source>
        <dbReference type="EMBL" id="AMD20217.1"/>
    </source>
</evidence>
<evidence type="ECO:0000256" key="2">
    <source>
        <dbReference type="ARBA" id="ARBA00004922"/>
    </source>
</evidence>
<dbReference type="RefSeq" id="XP_017987213.1">
    <property type="nucleotide sequence ID" value="XM_018132209.1"/>
</dbReference>
<dbReference type="OrthoDB" id="8118055at2759"/>
<name>A0A0X8HRQ6_9SACH</name>
<dbReference type="GO" id="GO:0005975">
    <property type="term" value="P:carbohydrate metabolic process"/>
    <property type="evidence" value="ECO:0007669"/>
    <property type="project" value="InterPro"/>
</dbReference>
<keyword evidence="6" id="KW-0479">Metal-binding</keyword>
<feature type="transmembrane region" description="Helical" evidence="8">
    <location>
        <begin position="21"/>
        <end position="37"/>
    </location>
</feature>
<dbReference type="InterPro" id="IPR001382">
    <property type="entry name" value="Glyco_hydro_47"/>
</dbReference>
<evidence type="ECO:0000256" key="7">
    <source>
        <dbReference type="RuleBase" id="RU361193"/>
    </source>
</evidence>
<dbReference type="EMBL" id="CP014244">
    <property type="protein sequence ID" value="AMD20217.1"/>
    <property type="molecule type" value="Genomic_DNA"/>
</dbReference>